<dbReference type="PROSITE" id="PS51318">
    <property type="entry name" value="TAT"/>
    <property type="match status" value="1"/>
</dbReference>
<organism evidence="1 2">
    <name type="scientific">Salinirubellus salinus</name>
    <dbReference type="NCBI Taxonomy" id="1364945"/>
    <lineage>
        <taxon>Archaea</taxon>
        <taxon>Methanobacteriati</taxon>
        <taxon>Methanobacteriota</taxon>
        <taxon>Stenosarchaea group</taxon>
        <taxon>Halobacteria</taxon>
        <taxon>Halobacteriales</taxon>
        <taxon>Natronomonadaceae</taxon>
        <taxon>Salinirubellus</taxon>
    </lineage>
</organism>
<proteinExistence type="predicted"/>
<dbReference type="KEGG" id="ssai:N0B31_02125"/>
<keyword evidence="2" id="KW-1185">Reference proteome</keyword>
<dbReference type="EMBL" id="CP104003">
    <property type="protein sequence ID" value="UWM55088.1"/>
    <property type="molecule type" value="Genomic_DNA"/>
</dbReference>
<dbReference type="AlphaFoldDB" id="A0A9E7R5G9"/>
<name>A0A9E7R5G9_9EURY</name>
<accession>A0A9E7R5G9</accession>
<protein>
    <submittedName>
        <fullName evidence="1">Uncharacterized protein</fullName>
    </submittedName>
</protein>
<dbReference type="Proteomes" id="UP001057580">
    <property type="component" value="Chromosome"/>
</dbReference>
<dbReference type="InterPro" id="IPR006311">
    <property type="entry name" value="TAT_signal"/>
</dbReference>
<evidence type="ECO:0000313" key="2">
    <source>
        <dbReference type="Proteomes" id="UP001057580"/>
    </source>
</evidence>
<sequence length="139" mass="14770">MHDTTRRDLLRTAGTVTSGLTLGSLAVSGTALADHGRTGGQMLVLSEPVRGVPFAAEPMADGDFEFPASCFASESALKQFEEVVVTYEGGQQTLAAIRRNKRHFAVDGETAYAFTASRTCRDSASPTGATIWQAAFRPV</sequence>
<gene>
    <name evidence="1" type="ORF">N0B31_02125</name>
</gene>
<dbReference type="RefSeq" id="WP_260594140.1">
    <property type="nucleotide sequence ID" value="NZ_CP104003.1"/>
</dbReference>
<dbReference type="GeneID" id="74941181"/>
<reference evidence="1" key="1">
    <citation type="submission" date="2022-09" db="EMBL/GenBank/DDBJ databases">
        <title>Diverse halophilic archaea isolated from saline environments.</title>
        <authorList>
            <person name="Cui H.-L."/>
        </authorList>
    </citation>
    <scope>NUCLEOTIDE SEQUENCE</scope>
    <source>
        <strain evidence="1">ZS-35-S2</strain>
    </source>
</reference>
<evidence type="ECO:0000313" key="1">
    <source>
        <dbReference type="EMBL" id="UWM55088.1"/>
    </source>
</evidence>